<keyword evidence="12" id="KW-0482">Metalloprotease</keyword>
<accession>A0A1G4JCQ5</accession>
<keyword evidence="11" id="KW-0862">Zinc</keyword>
<dbReference type="PANTHER" id="PTHR10410">
    <property type="entry name" value="EUKARYOTIC TRANSLATION INITIATION FACTOR 3 -RELATED"/>
    <property type="match status" value="1"/>
</dbReference>
<evidence type="ECO:0000256" key="13">
    <source>
        <dbReference type="ARBA" id="ARBA00023242"/>
    </source>
</evidence>
<comment type="similarity">
    <text evidence="3">Belongs to the peptidase M67A family. CSN5 subfamily.</text>
</comment>
<evidence type="ECO:0000256" key="10">
    <source>
        <dbReference type="ARBA" id="ARBA00022801"/>
    </source>
</evidence>
<dbReference type="PROSITE" id="PS50249">
    <property type="entry name" value="MPN"/>
    <property type="match status" value="1"/>
</dbReference>
<evidence type="ECO:0000256" key="4">
    <source>
        <dbReference type="ARBA" id="ARBA00011098"/>
    </source>
</evidence>
<dbReference type="SMART" id="SM00232">
    <property type="entry name" value="JAB_MPN"/>
    <property type="match status" value="1"/>
</dbReference>
<dbReference type="GO" id="GO:0006508">
    <property type="term" value="P:proteolysis"/>
    <property type="evidence" value="ECO:0007669"/>
    <property type="project" value="UniProtKB-KW"/>
</dbReference>
<evidence type="ECO:0000313" key="16">
    <source>
        <dbReference type="EMBL" id="SCU87798.1"/>
    </source>
</evidence>
<evidence type="ECO:0000256" key="1">
    <source>
        <dbReference type="ARBA" id="ARBA00004123"/>
    </source>
</evidence>
<keyword evidence="13" id="KW-0539">Nucleus</keyword>
<proteinExistence type="inferred from homology"/>
<evidence type="ECO:0000256" key="2">
    <source>
        <dbReference type="ARBA" id="ARBA00004496"/>
    </source>
</evidence>
<evidence type="ECO:0000256" key="8">
    <source>
        <dbReference type="ARBA" id="ARBA00022723"/>
    </source>
</evidence>
<gene>
    <name evidence="16" type="ORF">LADA_0E06216G</name>
</gene>
<evidence type="ECO:0000256" key="9">
    <source>
        <dbReference type="ARBA" id="ARBA00022790"/>
    </source>
</evidence>
<dbReference type="GO" id="GO:0005737">
    <property type="term" value="C:cytoplasm"/>
    <property type="evidence" value="ECO:0007669"/>
    <property type="project" value="UniProtKB-SubCell"/>
</dbReference>
<keyword evidence="10" id="KW-0378">Hydrolase</keyword>
<dbReference type="AlphaFoldDB" id="A0A1G4JCQ5"/>
<dbReference type="FunFam" id="3.40.140.10:FF:000203">
    <property type="entry name" value="COP9 signalosome complex subunit 5"/>
    <property type="match status" value="1"/>
</dbReference>
<keyword evidence="17" id="KW-1185">Reference proteome</keyword>
<dbReference type="Gene3D" id="3.40.140.10">
    <property type="entry name" value="Cytidine Deaminase, domain 2"/>
    <property type="match status" value="1"/>
</dbReference>
<protein>
    <recommendedName>
        <fullName evidence="5">COP9 signalosome complex subunit 5</fullName>
    </recommendedName>
</protein>
<dbReference type="InterPro" id="IPR000555">
    <property type="entry name" value="JAMM/MPN+_dom"/>
</dbReference>
<name>A0A1G4JCQ5_9SACH</name>
<keyword evidence="8" id="KW-0479">Metal-binding</keyword>
<keyword evidence="6" id="KW-0963">Cytoplasm</keyword>
<evidence type="ECO:0000256" key="6">
    <source>
        <dbReference type="ARBA" id="ARBA00022490"/>
    </source>
</evidence>
<evidence type="ECO:0000313" key="17">
    <source>
        <dbReference type="Proteomes" id="UP000190274"/>
    </source>
</evidence>
<evidence type="ECO:0000256" key="11">
    <source>
        <dbReference type="ARBA" id="ARBA00022833"/>
    </source>
</evidence>
<dbReference type="GO" id="GO:0000747">
    <property type="term" value="P:conjugation with cellular fusion"/>
    <property type="evidence" value="ECO:0007669"/>
    <property type="project" value="EnsemblFungi"/>
</dbReference>
<dbReference type="Proteomes" id="UP000190274">
    <property type="component" value="Chromosome E"/>
</dbReference>
<dbReference type="OrthoDB" id="605656at2759"/>
<feature type="domain" description="MPN" evidence="15">
    <location>
        <begin position="76"/>
        <end position="214"/>
    </location>
</feature>
<dbReference type="GO" id="GO:0004222">
    <property type="term" value="F:metalloendopeptidase activity"/>
    <property type="evidence" value="ECO:0007669"/>
    <property type="project" value="EnsemblFungi"/>
</dbReference>
<evidence type="ECO:0000256" key="7">
    <source>
        <dbReference type="ARBA" id="ARBA00022670"/>
    </source>
</evidence>
<dbReference type="InterPro" id="IPR050242">
    <property type="entry name" value="JAMM_MPN+_peptidase_M67A"/>
</dbReference>
<dbReference type="Pfam" id="PF01398">
    <property type="entry name" value="JAB"/>
    <property type="match status" value="1"/>
</dbReference>
<feature type="region of interest" description="Disordered" evidence="14">
    <location>
        <begin position="340"/>
        <end position="371"/>
    </location>
</feature>
<dbReference type="CDD" id="cd08069">
    <property type="entry name" value="MPN_RPN11_CSN5"/>
    <property type="match status" value="1"/>
</dbReference>
<reference evidence="17" key="1">
    <citation type="submission" date="2016-03" db="EMBL/GenBank/DDBJ databases">
        <authorList>
            <person name="Devillers H."/>
        </authorList>
    </citation>
    <scope>NUCLEOTIDE SEQUENCE [LARGE SCALE GENOMIC DNA]</scope>
</reference>
<evidence type="ECO:0000256" key="14">
    <source>
        <dbReference type="SAM" id="MobiDB-lite"/>
    </source>
</evidence>
<evidence type="ECO:0000256" key="5">
    <source>
        <dbReference type="ARBA" id="ARBA00014880"/>
    </source>
</evidence>
<evidence type="ECO:0000256" key="3">
    <source>
        <dbReference type="ARBA" id="ARBA00006008"/>
    </source>
</evidence>
<dbReference type="GO" id="GO:0008180">
    <property type="term" value="C:COP9 signalosome"/>
    <property type="evidence" value="ECO:0007669"/>
    <property type="project" value="UniProtKB-KW"/>
</dbReference>
<dbReference type="InterPro" id="IPR037518">
    <property type="entry name" value="MPN"/>
</dbReference>
<comment type="subcellular location">
    <subcellularLocation>
        <location evidence="2">Cytoplasm</location>
    </subcellularLocation>
    <subcellularLocation>
        <location evidence="1">Nucleus</location>
    </subcellularLocation>
</comment>
<sequence length="414" mass="46882">MRYKDQTSRALRAQVDQCISSIKDDESIGDSPAVLHGGENQVGQRLLSITQLCRNPNSKTFNSELWKTDPRYLKNVFLSNQASYKILQHAVRGGDVEIMGMLIGRVHTTSIMVLDCYALPVEGTETRVNAQSESYEYMVQYMNEIYGTNQANLHIVGWYHSHPGYGCWLSGIDVQTQELNQTFQDPYVALVVDPTKSLREKRLSIGAFRTIPDEALSEPPQEAGNGDAKNYGLHHLKYYELEVDICASRFDKALTISQLNLEVPVLDESQDSILVEQLLECIKNWHNYSKLSASSQFILEAPLQSTIHRNENDIDMEDSSYFRSVPTSVNSSLTSMAEDNARSDVDMGSNTLSRQESTESSLPRNSSNQLISIPNASQQKANLMLEYQLHRKKMTASKLRQYQRLRFSRDAFTL</sequence>
<evidence type="ECO:0000259" key="15">
    <source>
        <dbReference type="PROSITE" id="PS50249"/>
    </source>
</evidence>
<evidence type="ECO:0000256" key="12">
    <source>
        <dbReference type="ARBA" id="ARBA00023049"/>
    </source>
</evidence>
<keyword evidence="9" id="KW-0736">Signalosome</keyword>
<keyword evidence="7" id="KW-0645">Protease</keyword>
<dbReference type="STRING" id="1266660.A0A1G4JCQ5"/>
<dbReference type="GO" id="GO:0071444">
    <property type="term" value="P:cellular response to pheromone"/>
    <property type="evidence" value="ECO:0007669"/>
    <property type="project" value="EnsemblFungi"/>
</dbReference>
<dbReference type="GO" id="GO:0046872">
    <property type="term" value="F:metal ion binding"/>
    <property type="evidence" value="ECO:0007669"/>
    <property type="project" value="UniProtKB-KW"/>
</dbReference>
<dbReference type="GO" id="GO:0000338">
    <property type="term" value="P:protein deneddylation"/>
    <property type="evidence" value="ECO:0007669"/>
    <property type="project" value="EnsemblFungi"/>
</dbReference>
<dbReference type="GO" id="GO:0070452">
    <property type="term" value="P:positive regulation of ergosterol biosynthetic process"/>
    <property type="evidence" value="ECO:0007669"/>
    <property type="project" value="EnsemblFungi"/>
</dbReference>
<feature type="compositionally biased region" description="Polar residues" evidence="14">
    <location>
        <begin position="348"/>
        <end position="371"/>
    </location>
</feature>
<dbReference type="EMBL" id="LT598455">
    <property type="protein sequence ID" value="SCU87798.1"/>
    <property type="molecule type" value="Genomic_DNA"/>
</dbReference>
<organism evidence="16 17">
    <name type="scientific">Lachancea dasiensis</name>
    <dbReference type="NCBI Taxonomy" id="1072105"/>
    <lineage>
        <taxon>Eukaryota</taxon>
        <taxon>Fungi</taxon>
        <taxon>Dikarya</taxon>
        <taxon>Ascomycota</taxon>
        <taxon>Saccharomycotina</taxon>
        <taxon>Saccharomycetes</taxon>
        <taxon>Saccharomycetales</taxon>
        <taxon>Saccharomycetaceae</taxon>
        <taxon>Lachancea</taxon>
    </lineage>
</organism>
<dbReference type="SUPFAM" id="SSF102712">
    <property type="entry name" value="JAB1/MPN domain"/>
    <property type="match status" value="1"/>
</dbReference>
<comment type="subunit">
    <text evidence="4">Component of the COP9 signalosome (CSN) complex.</text>
</comment>